<feature type="repeat" description="ANK" evidence="3">
    <location>
        <begin position="35"/>
        <end position="67"/>
    </location>
</feature>
<feature type="repeat" description="ANK" evidence="3">
    <location>
        <begin position="358"/>
        <end position="390"/>
    </location>
</feature>
<sequence length="634" mass="68426">MVTSLHIAAQARDSSVLEYLLAEGLQSNIDAQADTGITPLIAAVWAKRPRNVSLLLSNGANIGVIDVLGYTPIHLAAKHGHEEVVAIFIEHGSDLGLLDSVGLTPELVARKCGHTTLANVIKNYVNEQNDKPNALPHSQVQGKSHGSLEALQVAIDVGDLELCTRLVENGTDLNSGFGWCKGCTPLLYSLVKGEIAISEFLVSQGASIAGRTCELWSTRGFTAFHYAAVWGSTMLLRLLLEKAPSEIHVSPDPIHPIHLAVLKNNSDCVELILYHARQGRGAVLSDPLNTPREALSRLVNMQVRDDMLHWSWCAAPGELFPETLRTAKPLHIAASKGHSRIVQILLEHGTSIDSVDGKHATPLHYAAENGQAGMVKLLLDYAANPNAVDISLQSPCMIAAAHADVNLLQTLMKGGADIQLRSWCGQTALNCAANSRTKDAFVFLMNATTGQGLGAGDELGLKVLYEAMCCRWDLPITYFLNLAPLAGIYESQSYNIINAAVAYRSTTEFRMLLRRLPTGLSPSLLDYRALIEGTPLHLAAALSKVDTLNLLLDAGAQLELDGSEHGTPLMGACATGRLAAVKLLVARGAKTSYVRDGQFFSAFAAAKYHPEVRRWLLVGRFLEGPKLLAYKEVE</sequence>
<dbReference type="InterPro" id="IPR036770">
    <property type="entry name" value="Ankyrin_rpt-contain_sf"/>
</dbReference>
<dbReference type="PRINTS" id="PR01415">
    <property type="entry name" value="ANKYRIN"/>
</dbReference>
<dbReference type="Pfam" id="PF12796">
    <property type="entry name" value="Ank_2"/>
    <property type="match status" value="4"/>
</dbReference>
<feature type="repeat" description="ANK" evidence="3">
    <location>
        <begin position="68"/>
        <end position="100"/>
    </location>
</feature>
<dbReference type="PROSITE" id="PS50088">
    <property type="entry name" value="ANK_REPEAT"/>
    <property type="match status" value="8"/>
</dbReference>
<feature type="repeat" description="ANK" evidence="3">
    <location>
        <begin position="564"/>
        <end position="596"/>
    </location>
</feature>
<keyword evidence="5" id="KW-1185">Reference proteome</keyword>
<protein>
    <submittedName>
        <fullName evidence="4">Uncharacterized protein</fullName>
    </submittedName>
</protein>
<reference evidence="4" key="1">
    <citation type="submission" date="2021-03" db="EMBL/GenBank/DDBJ databases">
        <authorList>
            <person name="Tagirdzhanova G."/>
        </authorList>
    </citation>
    <scope>NUCLEOTIDE SEQUENCE</scope>
</reference>
<keyword evidence="1" id="KW-0677">Repeat</keyword>
<dbReference type="EMBL" id="CAJPDT010000016">
    <property type="protein sequence ID" value="CAF9916036.1"/>
    <property type="molecule type" value="Genomic_DNA"/>
</dbReference>
<dbReference type="PANTHER" id="PTHR24198">
    <property type="entry name" value="ANKYRIN REPEAT AND PROTEIN KINASE DOMAIN-CONTAINING PROTEIN"/>
    <property type="match status" value="1"/>
</dbReference>
<dbReference type="PROSITE" id="PS50297">
    <property type="entry name" value="ANK_REP_REGION"/>
    <property type="match status" value="4"/>
</dbReference>
<evidence type="ECO:0000256" key="2">
    <source>
        <dbReference type="ARBA" id="ARBA00023043"/>
    </source>
</evidence>
<proteinExistence type="predicted"/>
<comment type="caution">
    <text evidence="4">The sequence shown here is derived from an EMBL/GenBank/DDBJ whole genome shotgun (WGS) entry which is preliminary data.</text>
</comment>
<evidence type="ECO:0000256" key="1">
    <source>
        <dbReference type="ARBA" id="ARBA00022737"/>
    </source>
</evidence>
<dbReference type="InterPro" id="IPR002110">
    <property type="entry name" value="Ankyrin_rpt"/>
</dbReference>
<dbReference type="AlphaFoldDB" id="A0A8H3F0L7"/>
<dbReference type="SUPFAM" id="SSF48403">
    <property type="entry name" value="Ankyrin repeat"/>
    <property type="match status" value="2"/>
</dbReference>
<dbReference type="PANTHER" id="PTHR24198:SF165">
    <property type="entry name" value="ANKYRIN REPEAT-CONTAINING PROTEIN-RELATED"/>
    <property type="match status" value="1"/>
</dbReference>
<feature type="repeat" description="ANK" evidence="3">
    <location>
        <begin position="325"/>
        <end position="357"/>
    </location>
</feature>
<dbReference type="Gene3D" id="1.25.40.20">
    <property type="entry name" value="Ankyrin repeat-containing domain"/>
    <property type="match status" value="4"/>
</dbReference>
<feature type="repeat" description="ANK" evidence="3">
    <location>
        <begin position="181"/>
        <end position="213"/>
    </location>
</feature>
<dbReference type="SMART" id="SM00248">
    <property type="entry name" value="ANK"/>
    <property type="match status" value="13"/>
</dbReference>
<dbReference type="OrthoDB" id="194358at2759"/>
<evidence type="ECO:0000313" key="4">
    <source>
        <dbReference type="EMBL" id="CAF9916036.1"/>
    </source>
</evidence>
<keyword evidence="2 3" id="KW-0040">ANK repeat</keyword>
<organism evidence="4 5">
    <name type="scientific">Imshaugia aleurites</name>
    <dbReference type="NCBI Taxonomy" id="172621"/>
    <lineage>
        <taxon>Eukaryota</taxon>
        <taxon>Fungi</taxon>
        <taxon>Dikarya</taxon>
        <taxon>Ascomycota</taxon>
        <taxon>Pezizomycotina</taxon>
        <taxon>Lecanoromycetes</taxon>
        <taxon>OSLEUM clade</taxon>
        <taxon>Lecanoromycetidae</taxon>
        <taxon>Lecanorales</taxon>
        <taxon>Lecanorineae</taxon>
        <taxon>Parmeliaceae</taxon>
        <taxon>Imshaugia</taxon>
    </lineage>
</organism>
<accession>A0A8H3F0L7</accession>
<gene>
    <name evidence="4" type="ORF">IMSHALPRED_002949</name>
</gene>
<feature type="repeat" description="ANK" evidence="3">
    <location>
        <begin position="1"/>
        <end position="32"/>
    </location>
</feature>
<dbReference type="Proteomes" id="UP000664534">
    <property type="component" value="Unassembled WGS sequence"/>
</dbReference>
<evidence type="ECO:0000313" key="5">
    <source>
        <dbReference type="Proteomes" id="UP000664534"/>
    </source>
</evidence>
<feature type="repeat" description="ANK" evidence="3">
    <location>
        <begin position="531"/>
        <end position="563"/>
    </location>
</feature>
<name>A0A8H3F0L7_9LECA</name>
<evidence type="ECO:0000256" key="3">
    <source>
        <dbReference type="PROSITE-ProRule" id="PRU00023"/>
    </source>
</evidence>